<gene>
    <name evidence="9" type="ORF">HMPREF9336_01925</name>
</gene>
<evidence type="ECO:0000256" key="5">
    <source>
        <dbReference type="ARBA" id="ARBA00023002"/>
    </source>
</evidence>
<evidence type="ECO:0000256" key="2">
    <source>
        <dbReference type="ARBA" id="ARBA00008072"/>
    </source>
</evidence>
<evidence type="ECO:0000256" key="7">
    <source>
        <dbReference type="RuleBase" id="RU361277"/>
    </source>
</evidence>
<dbReference type="FunFam" id="3.40.50.720:FF:000003">
    <property type="entry name" value="S-(hydroxymethyl)glutathione dehydrogenase"/>
    <property type="match status" value="1"/>
</dbReference>
<protein>
    <recommendedName>
        <fullName evidence="8">Enoyl reductase (ER) domain-containing protein</fullName>
    </recommendedName>
</protein>
<organism evidence="9 10">
    <name type="scientific">Segniliparus rugosus (strain ATCC BAA-974 / DSM 45345 / CCUG 50838 / CIP 108380 / JCM 13579 / CDC 945)</name>
    <dbReference type="NCBI Taxonomy" id="679197"/>
    <lineage>
        <taxon>Bacteria</taxon>
        <taxon>Bacillati</taxon>
        <taxon>Actinomycetota</taxon>
        <taxon>Actinomycetes</taxon>
        <taxon>Mycobacteriales</taxon>
        <taxon>Segniliparaceae</taxon>
        <taxon>Segniliparus</taxon>
    </lineage>
</organism>
<evidence type="ECO:0000256" key="6">
    <source>
        <dbReference type="ARBA" id="ARBA00023027"/>
    </source>
</evidence>
<keyword evidence="4 7" id="KW-0862">Zinc</keyword>
<comment type="caution">
    <text evidence="9">The sequence shown here is derived from an EMBL/GenBank/DDBJ whole genome shotgun (WGS) entry which is preliminary data.</text>
</comment>
<dbReference type="RefSeq" id="WP_007469818.1">
    <property type="nucleotide sequence ID" value="NZ_KI391953.1"/>
</dbReference>
<dbReference type="PANTHER" id="PTHR43880:SF12">
    <property type="entry name" value="ALCOHOL DEHYDROGENASE CLASS-3"/>
    <property type="match status" value="1"/>
</dbReference>
<dbReference type="HOGENOM" id="CLU_026673_14_1_11"/>
<dbReference type="SUPFAM" id="SSF51735">
    <property type="entry name" value="NAD(P)-binding Rossmann-fold domains"/>
    <property type="match status" value="1"/>
</dbReference>
<dbReference type="Gene3D" id="3.40.50.720">
    <property type="entry name" value="NAD(P)-binding Rossmann-like Domain"/>
    <property type="match status" value="1"/>
</dbReference>
<name>E5XQX2_SEGRC</name>
<dbReference type="AlphaFoldDB" id="E5XQX2"/>
<feature type="domain" description="Enoyl reductase (ER)" evidence="8">
    <location>
        <begin position="20"/>
        <end position="373"/>
    </location>
</feature>
<dbReference type="eggNOG" id="COG1062">
    <property type="taxonomic scope" value="Bacteria"/>
</dbReference>
<dbReference type="InterPro" id="IPR013149">
    <property type="entry name" value="ADH-like_C"/>
</dbReference>
<dbReference type="InterPro" id="IPR036291">
    <property type="entry name" value="NAD(P)-bd_dom_sf"/>
</dbReference>
<comment type="cofactor">
    <cofactor evidence="1 7">
        <name>Zn(2+)</name>
        <dbReference type="ChEBI" id="CHEBI:29105"/>
    </cofactor>
</comment>
<dbReference type="PROSITE" id="PS00059">
    <property type="entry name" value="ADH_ZINC"/>
    <property type="match status" value="1"/>
</dbReference>
<proteinExistence type="inferred from homology"/>
<evidence type="ECO:0000256" key="3">
    <source>
        <dbReference type="ARBA" id="ARBA00022723"/>
    </source>
</evidence>
<dbReference type="GO" id="GO:0051903">
    <property type="term" value="F:S-(hydroxymethyl)glutathione dehydrogenase [NAD(P)+] activity"/>
    <property type="evidence" value="ECO:0007669"/>
    <property type="project" value="TreeGrafter"/>
</dbReference>
<dbReference type="SUPFAM" id="SSF50129">
    <property type="entry name" value="GroES-like"/>
    <property type="match status" value="1"/>
</dbReference>
<keyword evidence="3 7" id="KW-0479">Metal-binding</keyword>
<dbReference type="InterPro" id="IPR011032">
    <property type="entry name" value="GroES-like_sf"/>
</dbReference>
<dbReference type="OrthoDB" id="334894at2"/>
<dbReference type="Proteomes" id="UP000004816">
    <property type="component" value="Unassembled WGS sequence"/>
</dbReference>
<dbReference type="GO" id="GO:0008270">
    <property type="term" value="F:zinc ion binding"/>
    <property type="evidence" value="ECO:0007669"/>
    <property type="project" value="InterPro"/>
</dbReference>
<dbReference type="SMART" id="SM00829">
    <property type="entry name" value="PKS_ER"/>
    <property type="match status" value="1"/>
</dbReference>
<evidence type="ECO:0000313" key="10">
    <source>
        <dbReference type="Proteomes" id="UP000004816"/>
    </source>
</evidence>
<evidence type="ECO:0000256" key="4">
    <source>
        <dbReference type="ARBA" id="ARBA00022833"/>
    </source>
</evidence>
<dbReference type="EMBL" id="ACZI02000002">
    <property type="protein sequence ID" value="EFV13263.1"/>
    <property type="molecule type" value="Genomic_DNA"/>
</dbReference>
<accession>E5XQX2</accession>
<dbReference type="STRING" id="679197.HMPREF9336_01925"/>
<dbReference type="Pfam" id="PF00107">
    <property type="entry name" value="ADH_zinc_N"/>
    <property type="match status" value="1"/>
</dbReference>
<dbReference type="InterPro" id="IPR002328">
    <property type="entry name" value="ADH_Zn_CS"/>
</dbReference>
<evidence type="ECO:0000259" key="8">
    <source>
        <dbReference type="SMART" id="SM00829"/>
    </source>
</evidence>
<keyword evidence="6" id="KW-0520">NAD</keyword>
<reference evidence="9 10" key="1">
    <citation type="journal article" date="2011" name="Stand. Genomic Sci.">
        <title>High quality draft genome sequence of Segniliparus rugosus CDC 945(T)= (ATCC BAA-974(T)).</title>
        <authorList>
            <person name="Earl A.M."/>
            <person name="Desjardins C.A."/>
            <person name="Fitzgerald M.G."/>
            <person name="Arachchi H.M."/>
            <person name="Zeng Q."/>
            <person name="Mehta T."/>
            <person name="Griggs A."/>
            <person name="Birren B.W."/>
            <person name="Toney N.C."/>
            <person name="Carr J."/>
            <person name="Posey J."/>
            <person name="Butler W.R."/>
        </authorList>
    </citation>
    <scope>NUCLEOTIDE SEQUENCE [LARGE SCALE GENOMIC DNA]</scope>
    <source>
        <strain evidence="10">ATCC BAA-974 / DSM 45345 / CCUG 50838 / CIP 108380 / JCM 13579 / CDC 945</strain>
    </source>
</reference>
<dbReference type="Pfam" id="PF08240">
    <property type="entry name" value="ADH_N"/>
    <property type="match status" value="1"/>
</dbReference>
<evidence type="ECO:0000256" key="1">
    <source>
        <dbReference type="ARBA" id="ARBA00001947"/>
    </source>
</evidence>
<dbReference type="GO" id="GO:0005829">
    <property type="term" value="C:cytosol"/>
    <property type="evidence" value="ECO:0007669"/>
    <property type="project" value="TreeGrafter"/>
</dbReference>
<dbReference type="PANTHER" id="PTHR43880">
    <property type="entry name" value="ALCOHOL DEHYDROGENASE"/>
    <property type="match status" value="1"/>
</dbReference>
<dbReference type="InterPro" id="IPR020843">
    <property type="entry name" value="ER"/>
</dbReference>
<dbReference type="InterPro" id="IPR013154">
    <property type="entry name" value="ADH-like_N"/>
</dbReference>
<keyword evidence="5" id="KW-0560">Oxidoreductase</keyword>
<evidence type="ECO:0000313" key="9">
    <source>
        <dbReference type="EMBL" id="EFV13263.1"/>
    </source>
</evidence>
<dbReference type="GO" id="GO:0046294">
    <property type="term" value="P:formaldehyde catabolic process"/>
    <property type="evidence" value="ECO:0007669"/>
    <property type="project" value="TreeGrafter"/>
</dbReference>
<comment type="similarity">
    <text evidence="2 7">Belongs to the zinc-containing alcohol dehydrogenase family.</text>
</comment>
<sequence>MKTLAAVLRHEREPRPYTTSLPLRIEELDLAGPGPHELVVRIEAAGVCHSDLSVINGHRPRPLPMALGHEAAGVVVATGSDVRDVREGDHVVLVFMPSCGACAACAAKQPTLCVTAAKANGAGALLSGARRLTDADGESVHHHLGVSAFAQHAVVDRSSAVVVDPDLPLDVAALFGCAMLTGFGAVRNTAAVKAGESVAVIGLGGVGLAAVLGAKAAQAGPIVAIDPVPAKRELALELGASHAAAPEEAAAVVAEATGGLGVRWAFEAVGQAAAMRQAFELAGRGGAAVFIGLPPATSELTLPAVAFVGESKSAIGSYMGSSNPQEDIPFLIGLWKQGALPAEKLKSHTTSLDRLNEAMDLLADGVAVRQVVLPHGGLS</sequence>
<keyword evidence="10" id="KW-1185">Reference proteome</keyword>
<dbReference type="Gene3D" id="3.90.180.10">
    <property type="entry name" value="Medium-chain alcohol dehydrogenases, catalytic domain"/>
    <property type="match status" value="1"/>
</dbReference>